<protein>
    <submittedName>
        <fullName evidence="3">Uncharacterized protein</fullName>
    </submittedName>
</protein>
<gene>
    <name evidence="3" type="ORF">M011DRAFT_116555</name>
</gene>
<dbReference type="EMBL" id="MU006562">
    <property type="protein sequence ID" value="KAF2751499.1"/>
    <property type="molecule type" value="Genomic_DNA"/>
</dbReference>
<name>A0A6A6VNU4_9PLEO</name>
<accession>A0A6A6VNU4</accession>
<feature type="compositionally biased region" description="Polar residues" evidence="1">
    <location>
        <begin position="23"/>
        <end position="69"/>
    </location>
</feature>
<evidence type="ECO:0000256" key="1">
    <source>
        <dbReference type="SAM" id="MobiDB-lite"/>
    </source>
</evidence>
<sequence length="145" mass="16373">MSLAIKRLIFRFLHITLPLTSLGPRNNSPDNNHTSHRTANNSTTSPNCAHQPLSSPSNPTPVSVKLTKQPNNPSLSSPEAAAEAVQERNTSTPPNQPLFSHLTRDSRLPYLLLRRGITPVLLVWWRRPVVTLIRRRRAVRLRRVL</sequence>
<proteinExistence type="predicted"/>
<feature type="chain" id="PRO_5025456770" evidence="2">
    <location>
        <begin position="19"/>
        <end position="145"/>
    </location>
</feature>
<organism evidence="3 4">
    <name type="scientific">Sporormia fimetaria CBS 119925</name>
    <dbReference type="NCBI Taxonomy" id="1340428"/>
    <lineage>
        <taxon>Eukaryota</taxon>
        <taxon>Fungi</taxon>
        <taxon>Dikarya</taxon>
        <taxon>Ascomycota</taxon>
        <taxon>Pezizomycotina</taxon>
        <taxon>Dothideomycetes</taxon>
        <taxon>Pleosporomycetidae</taxon>
        <taxon>Pleosporales</taxon>
        <taxon>Sporormiaceae</taxon>
        <taxon>Sporormia</taxon>
    </lineage>
</organism>
<feature type="compositionally biased region" description="Low complexity" evidence="1">
    <location>
        <begin position="70"/>
        <end position="84"/>
    </location>
</feature>
<evidence type="ECO:0000313" key="4">
    <source>
        <dbReference type="Proteomes" id="UP000799440"/>
    </source>
</evidence>
<feature type="region of interest" description="Disordered" evidence="1">
    <location>
        <begin position="20"/>
        <end position="97"/>
    </location>
</feature>
<evidence type="ECO:0000313" key="3">
    <source>
        <dbReference type="EMBL" id="KAF2751499.1"/>
    </source>
</evidence>
<reference evidence="3" key="1">
    <citation type="journal article" date="2020" name="Stud. Mycol.">
        <title>101 Dothideomycetes genomes: a test case for predicting lifestyles and emergence of pathogens.</title>
        <authorList>
            <person name="Haridas S."/>
            <person name="Albert R."/>
            <person name="Binder M."/>
            <person name="Bloem J."/>
            <person name="Labutti K."/>
            <person name="Salamov A."/>
            <person name="Andreopoulos B."/>
            <person name="Baker S."/>
            <person name="Barry K."/>
            <person name="Bills G."/>
            <person name="Bluhm B."/>
            <person name="Cannon C."/>
            <person name="Castanera R."/>
            <person name="Culley D."/>
            <person name="Daum C."/>
            <person name="Ezra D."/>
            <person name="Gonzalez J."/>
            <person name="Henrissat B."/>
            <person name="Kuo A."/>
            <person name="Liang C."/>
            <person name="Lipzen A."/>
            <person name="Lutzoni F."/>
            <person name="Magnuson J."/>
            <person name="Mondo S."/>
            <person name="Nolan M."/>
            <person name="Ohm R."/>
            <person name="Pangilinan J."/>
            <person name="Park H.-J."/>
            <person name="Ramirez L."/>
            <person name="Alfaro M."/>
            <person name="Sun H."/>
            <person name="Tritt A."/>
            <person name="Yoshinaga Y."/>
            <person name="Zwiers L.-H."/>
            <person name="Turgeon B."/>
            <person name="Goodwin S."/>
            <person name="Spatafora J."/>
            <person name="Crous P."/>
            <person name="Grigoriev I."/>
        </authorList>
    </citation>
    <scope>NUCLEOTIDE SEQUENCE</scope>
    <source>
        <strain evidence="3">CBS 119925</strain>
    </source>
</reference>
<feature type="signal peptide" evidence="2">
    <location>
        <begin position="1"/>
        <end position="18"/>
    </location>
</feature>
<keyword evidence="4" id="KW-1185">Reference proteome</keyword>
<dbReference type="Proteomes" id="UP000799440">
    <property type="component" value="Unassembled WGS sequence"/>
</dbReference>
<dbReference type="AlphaFoldDB" id="A0A6A6VNU4"/>
<keyword evidence="2" id="KW-0732">Signal</keyword>
<evidence type="ECO:0000256" key="2">
    <source>
        <dbReference type="SAM" id="SignalP"/>
    </source>
</evidence>